<proteinExistence type="predicted"/>
<accession>A0A445DAN4</accession>
<dbReference type="PANTHER" id="PTHR31672:SF13">
    <property type="entry name" value="F-BOX PROTEIN CPR30-LIKE"/>
    <property type="match status" value="1"/>
</dbReference>
<dbReference type="Gene3D" id="1.20.1280.50">
    <property type="match status" value="1"/>
</dbReference>
<organism evidence="2 3">
    <name type="scientific">Arachis hypogaea</name>
    <name type="common">Peanut</name>
    <dbReference type="NCBI Taxonomy" id="3818"/>
    <lineage>
        <taxon>Eukaryota</taxon>
        <taxon>Viridiplantae</taxon>
        <taxon>Streptophyta</taxon>
        <taxon>Embryophyta</taxon>
        <taxon>Tracheophyta</taxon>
        <taxon>Spermatophyta</taxon>
        <taxon>Magnoliopsida</taxon>
        <taxon>eudicotyledons</taxon>
        <taxon>Gunneridae</taxon>
        <taxon>Pentapetalae</taxon>
        <taxon>rosids</taxon>
        <taxon>fabids</taxon>
        <taxon>Fabales</taxon>
        <taxon>Fabaceae</taxon>
        <taxon>Papilionoideae</taxon>
        <taxon>50 kb inversion clade</taxon>
        <taxon>dalbergioids sensu lato</taxon>
        <taxon>Dalbergieae</taxon>
        <taxon>Pterocarpus clade</taxon>
        <taxon>Arachis</taxon>
    </lineage>
</organism>
<dbReference type="InterPro" id="IPR050796">
    <property type="entry name" value="SCF_F-box_component"/>
</dbReference>
<dbReference type="Pfam" id="PF00646">
    <property type="entry name" value="F-box"/>
    <property type="match status" value="2"/>
</dbReference>
<dbReference type="Pfam" id="PF07734">
    <property type="entry name" value="FBA_1"/>
    <property type="match status" value="2"/>
</dbReference>
<dbReference type="InterPro" id="IPR017451">
    <property type="entry name" value="F-box-assoc_interact_dom"/>
</dbReference>
<evidence type="ECO:0000313" key="3">
    <source>
        <dbReference type="Proteomes" id="UP000289738"/>
    </source>
</evidence>
<dbReference type="SMART" id="SM00256">
    <property type="entry name" value="FBOX"/>
    <property type="match status" value="1"/>
</dbReference>
<dbReference type="Proteomes" id="UP000289738">
    <property type="component" value="Chromosome A04"/>
</dbReference>
<protein>
    <recommendedName>
        <fullName evidence="1">F-box domain-containing protein</fullName>
    </recommendedName>
</protein>
<dbReference type="CDD" id="cd22157">
    <property type="entry name" value="F-box_AtFBW1-like"/>
    <property type="match status" value="1"/>
</dbReference>
<keyword evidence="3" id="KW-1185">Reference proteome</keyword>
<name>A0A445DAN4_ARAHY</name>
<dbReference type="InterPro" id="IPR001810">
    <property type="entry name" value="F-box_dom"/>
</dbReference>
<comment type="caution">
    <text evidence="2">The sequence shown here is derived from an EMBL/GenBank/DDBJ whole genome shotgun (WGS) entry which is preliminary data.</text>
</comment>
<dbReference type="EMBL" id="SDMP01000004">
    <property type="protein sequence ID" value="RYR60244.1"/>
    <property type="molecule type" value="Genomic_DNA"/>
</dbReference>
<evidence type="ECO:0000313" key="2">
    <source>
        <dbReference type="EMBL" id="RYR60244.1"/>
    </source>
</evidence>
<evidence type="ECO:0000259" key="1">
    <source>
        <dbReference type="SMART" id="SM00256"/>
    </source>
</evidence>
<dbReference type="SUPFAM" id="SSF81383">
    <property type="entry name" value="F-box domain"/>
    <property type="match status" value="2"/>
</dbReference>
<reference evidence="2 3" key="1">
    <citation type="submission" date="2019-01" db="EMBL/GenBank/DDBJ databases">
        <title>Sequencing of cultivated peanut Arachis hypogaea provides insights into genome evolution and oil improvement.</title>
        <authorList>
            <person name="Chen X."/>
        </authorList>
    </citation>
    <scope>NUCLEOTIDE SEQUENCE [LARGE SCALE GENOMIC DNA]</scope>
    <source>
        <strain evidence="3">cv. Fuhuasheng</strain>
        <tissue evidence="2">Leaves</tissue>
    </source>
</reference>
<dbReference type="PANTHER" id="PTHR31672">
    <property type="entry name" value="BNACNNG10540D PROTEIN"/>
    <property type="match status" value="1"/>
</dbReference>
<dbReference type="AlphaFoldDB" id="A0A445DAN4"/>
<dbReference type="NCBIfam" id="TIGR01640">
    <property type="entry name" value="F_box_assoc_1"/>
    <property type="match status" value="2"/>
</dbReference>
<dbReference type="InterPro" id="IPR006527">
    <property type="entry name" value="F-box-assoc_dom_typ1"/>
</dbReference>
<feature type="domain" description="F-box" evidence="1">
    <location>
        <begin position="372"/>
        <end position="411"/>
    </location>
</feature>
<dbReference type="InterPro" id="IPR036047">
    <property type="entry name" value="F-box-like_dom_sf"/>
</dbReference>
<sequence>MDKNWVGIPVKHLGRLKCVSKLWHSLISDPDFAESHLHLSFAPTHACIYIKNSTEAYLVHLDEAFNGDNYQVKELSFPFKKKPISEFRVMGSCRGFVLLHQEPYYFVVWNPLTGFSNIVHRSMGRSSYFLDNAILYGFGYDASRDDYLVVVAWQACDCQLLDCFSFKTNSCISLDAALLKPLGLTEWRSCGLFLNGSIHWSSSSGMNEALLVFDLKERSFSKISLPEQLIMRGPTTFVILGGCLALYCHYYRERKTHIWVMKEYKVHSSWTLYVIPCLEFEPLCISNGSDIIEVDPILSVPARLLKFAKYNIREELLQRFTRPTTLPFGHYCFHYVSYTVYTESLLLFPSDSKHKNKKNNIEKKQKSINEILPVELIQRILLRIPVKHLGRLKCVSKLWYSLISDPHFAESHLHLSLAPTHGYLFQKDSTEAFLVHLEEVFNGDNYEVKEVSFPFKKQPPSEFSIRGSCRGFVLLSREPHFFVVWNPLTGFSKKISYSCMVPRNMGRYFNFLDHAILYGFGYDASRDDYLVVVAWQHGGCQRLDCLSLRTNSWISLDAALPKPLCLTEWPSRGLFLNGSIHWLSYSHVKYYCEGLLVFDLKERSFSKIYLPEQLTMRGPTTFVILGGCLALYFHDYVERKTHIWVMKEYKVQSSWTSYAIPGLEFDPLCLSNGSDIIGVDPFRVSIRVGSTKLVKYNIREELLQHFTCPSHIRHYSYNYCYTSLLLLPSDSKHKNKKNNHNTH</sequence>
<gene>
    <name evidence="2" type="ORF">Ahy_A04g017317</name>
</gene>